<dbReference type="Gene3D" id="3.90.1200.10">
    <property type="match status" value="2"/>
</dbReference>
<reference evidence="2 3" key="1">
    <citation type="journal article" date="2007" name="Nature">
        <title>Evolution of genes and genomes on the Drosophila phylogeny.</title>
        <authorList>
            <consortium name="Drosophila 12 Genomes Consortium"/>
            <person name="Clark A.G."/>
            <person name="Eisen M.B."/>
            <person name="Smith D.R."/>
            <person name="Bergman C.M."/>
            <person name="Oliver B."/>
            <person name="Markow T.A."/>
            <person name="Kaufman T.C."/>
            <person name="Kellis M."/>
            <person name="Gelbart W."/>
            <person name="Iyer V.N."/>
            <person name="Pollard D.A."/>
            <person name="Sackton T.B."/>
            <person name="Larracuente A.M."/>
            <person name="Singh N.D."/>
            <person name="Abad J.P."/>
            <person name="Abt D.N."/>
            <person name="Adryan B."/>
            <person name="Aguade M."/>
            <person name="Akashi H."/>
            <person name="Anderson W.W."/>
            <person name="Aquadro C.F."/>
            <person name="Ardell D.H."/>
            <person name="Arguello R."/>
            <person name="Artieri C.G."/>
            <person name="Barbash D.A."/>
            <person name="Barker D."/>
            <person name="Barsanti P."/>
            <person name="Batterham P."/>
            <person name="Batzoglou S."/>
            <person name="Begun D."/>
            <person name="Bhutkar A."/>
            <person name="Blanco E."/>
            <person name="Bosak S.A."/>
            <person name="Bradley R.K."/>
            <person name="Brand A.D."/>
            <person name="Brent M.R."/>
            <person name="Brooks A.N."/>
            <person name="Brown R.H."/>
            <person name="Butlin R.K."/>
            <person name="Caggese C."/>
            <person name="Calvi B.R."/>
            <person name="Bernardo de Carvalho A."/>
            <person name="Caspi A."/>
            <person name="Castrezana S."/>
            <person name="Celniker S.E."/>
            <person name="Chang J.L."/>
            <person name="Chapple C."/>
            <person name="Chatterji S."/>
            <person name="Chinwalla A."/>
            <person name="Civetta A."/>
            <person name="Clifton S.W."/>
            <person name="Comeron J.M."/>
            <person name="Costello J.C."/>
            <person name="Coyne J.A."/>
            <person name="Daub J."/>
            <person name="David R.G."/>
            <person name="Delcher A.L."/>
            <person name="Delehaunty K."/>
            <person name="Do C.B."/>
            <person name="Ebling H."/>
            <person name="Edwards K."/>
            <person name="Eickbush T."/>
            <person name="Evans J.D."/>
            <person name="Filipski A."/>
            <person name="Findeiss S."/>
            <person name="Freyhult E."/>
            <person name="Fulton L."/>
            <person name="Fulton R."/>
            <person name="Garcia A.C."/>
            <person name="Gardiner A."/>
            <person name="Garfield D.A."/>
            <person name="Garvin B.E."/>
            <person name="Gibson G."/>
            <person name="Gilbert D."/>
            <person name="Gnerre S."/>
            <person name="Godfrey J."/>
            <person name="Good R."/>
            <person name="Gotea V."/>
            <person name="Gravely B."/>
            <person name="Greenberg A.J."/>
            <person name="Griffiths-Jones S."/>
            <person name="Gross S."/>
            <person name="Guigo R."/>
            <person name="Gustafson E.A."/>
            <person name="Haerty W."/>
            <person name="Hahn M.W."/>
            <person name="Halligan D.L."/>
            <person name="Halpern A.L."/>
            <person name="Halter G.M."/>
            <person name="Han M.V."/>
            <person name="Heger A."/>
            <person name="Hillier L."/>
            <person name="Hinrichs A.S."/>
            <person name="Holmes I."/>
            <person name="Hoskins R.A."/>
            <person name="Hubisz M.J."/>
            <person name="Hultmark D."/>
            <person name="Huntley M.A."/>
            <person name="Jaffe D.B."/>
            <person name="Jagadeeshan S."/>
            <person name="Jeck W.R."/>
            <person name="Johnson J."/>
            <person name="Jones C.D."/>
            <person name="Jordan W.C."/>
            <person name="Karpen G.H."/>
            <person name="Kataoka E."/>
            <person name="Keightley P.D."/>
            <person name="Kheradpour P."/>
            <person name="Kirkness E.F."/>
            <person name="Koerich L.B."/>
            <person name="Kristiansen K."/>
            <person name="Kudrna D."/>
            <person name="Kulathinal R.J."/>
            <person name="Kumar S."/>
            <person name="Kwok R."/>
            <person name="Lander E."/>
            <person name="Langley C.H."/>
            <person name="Lapoint R."/>
            <person name="Lazzaro B.P."/>
            <person name="Lee S.J."/>
            <person name="Levesque L."/>
            <person name="Li R."/>
            <person name="Lin C.F."/>
            <person name="Lin M.F."/>
            <person name="Lindblad-Toh K."/>
            <person name="Llopart A."/>
            <person name="Long M."/>
            <person name="Low L."/>
            <person name="Lozovsky E."/>
            <person name="Lu J."/>
            <person name="Luo M."/>
            <person name="Machado C.A."/>
            <person name="Makalowski W."/>
            <person name="Marzo M."/>
            <person name="Matsuda M."/>
            <person name="Matzkin L."/>
            <person name="McAllister B."/>
            <person name="McBride C.S."/>
            <person name="McKernan B."/>
            <person name="McKernan K."/>
            <person name="Mendez-Lago M."/>
            <person name="Minx P."/>
            <person name="Mollenhauer M.U."/>
            <person name="Montooth K."/>
            <person name="Mount S.M."/>
            <person name="Mu X."/>
            <person name="Myers E."/>
            <person name="Negre B."/>
            <person name="Newfeld S."/>
            <person name="Nielsen R."/>
            <person name="Noor M.A."/>
            <person name="O'Grady P."/>
            <person name="Pachter L."/>
            <person name="Papaceit M."/>
            <person name="Parisi M.J."/>
            <person name="Parisi M."/>
            <person name="Parts L."/>
            <person name="Pedersen J.S."/>
            <person name="Pesole G."/>
            <person name="Phillippy A.M."/>
            <person name="Ponting C.P."/>
            <person name="Pop M."/>
            <person name="Porcelli D."/>
            <person name="Powell J.R."/>
            <person name="Prohaska S."/>
            <person name="Pruitt K."/>
            <person name="Puig M."/>
            <person name="Quesneville H."/>
            <person name="Ram K.R."/>
            <person name="Rand D."/>
            <person name="Rasmussen M.D."/>
            <person name="Reed L.K."/>
            <person name="Reenan R."/>
            <person name="Reily A."/>
            <person name="Remington K.A."/>
            <person name="Rieger T.T."/>
            <person name="Ritchie M.G."/>
            <person name="Robin C."/>
            <person name="Rogers Y.H."/>
            <person name="Rohde C."/>
            <person name="Rozas J."/>
            <person name="Rubenfield M.J."/>
            <person name="Ruiz A."/>
            <person name="Russo S."/>
            <person name="Salzberg S.L."/>
            <person name="Sanchez-Gracia A."/>
            <person name="Saranga D.J."/>
            <person name="Sato H."/>
            <person name="Schaeffer S.W."/>
            <person name="Schatz M.C."/>
            <person name="Schlenke T."/>
            <person name="Schwartz R."/>
            <person name="Segarra C."/>
            <person name="Singh R.S."/>
            <person name="Sirot L."/>
            <person name="Sirota M."/>
            <person name="Sisneros N.B."/>
            <person name="Smith C.D."/>
            <person name="Smith T.F."/>
            <person name="Spieth J."/>
            <person name="Stage D.E."/>
            <person name="Stark A."/>
            <person name="Stephan W."/>
            <person name="Strausberg R.L."/>
            <person name="Strempel S."/>
            <person name="Sturgill D."/>
            <person name="Sutton G."/>
            <person name="Sutton G.G."/>
            <person name="Tao W."/>
            <person name="Teichmann S."/>
            <person name="Tobari Y.N."/>
            <person name="Tomimura Y."/>
            <person name="Tsolas J.M."/>
            <person name="Valente V.L."/>
            <person name="Venter E."/>
            <person name="Venter J.C."/>
            <person name="Vicario S."/>
            <person name="Vieira F.G."/>
            <person name="Vilella A.J."/>
            <person name="Villasante A."/>
            <person name="Walenz B."/>
            <person name="Wang J."/>
            <person name="Wasserman M."/>
            <person name="Watts T."/>
            <person name="Wilson D."/>
            <person name="Wilson R.K."/>
            <person name="Wing R.A."/>
            <person name="Wolfner M.F."/>
            <person name="Wong A."/>
            <person name="Wong G.K."/>
            <person name="Wu C.I."/>
            <person name="Wu G."/>
            <person name="Yamamoto D."/>
            <person name="Yang H.P."/>
            <person name="Yang S.P."/>
            <person name="Yorke J.A."/>
            <person name="Yoshida K."/>
            <person name="Zdobnov E."/>
            <person name="Zhang P."/>
            <person name="Zhang Y."/>
            <person name="Zimin A.V."/>
            <person name="Baldwin J."/>
            <person name="Abdouelleil A."/>
            <person name="Abdulkadir J."/>
            <person name="Abebe A."/>
            <person name="Abera B."/>
            <person name="Abreu J."/>
            <person name="Acer S.C."/>
            <person name="Aftuck L."/>
            <person name="Alexander A."/>
            <person name="An P."/>
            <person name="Anderson E."/>
            <person name="Anderson S."/>
            <person name="Arachi H."/>
            <person name="Azer M."/>
            <person name="Bachantsang P."/>
            <person name="Barry A."/>
            <person name="Bayul T."/>
            <person name="Berlin A."/>
            <person name="Bessette D."/>
            <person name="Bloom T."/>
            <person name="Blye J."/>
            <person name="Boguslavskiy L."/>
            <person name="Bonnet C."/>
            <person name="Boukhgalter B."/>
            <person name="Bourzgui I."/>
            <person name="Brown A."/>
            <person name="Cahill P."/>
            <person name="Channer S."/>
            <person name="Cheshatsang Y."/>
            <person name="Chuda L."/>
            <person name="Citroen M."/>
            <person name="Collymore A."/>
            <person name="Cooke P."/>
            <person name="Costello M."/>
            <person name="D'Aco K."/>
            <person name="Daza R."/>
            <person name="De Haan G."/>
            <person name="DeGray S."/>
            <person name="DeMaso C."/>
            <person name="Dhargay N."/>
            <person name="Dooley K."/>
            <person name="Dooley E."/>
            <person name="Doricent M."/>
            <person name="Dorje P."/>
            <person name="Dorjee K."/>
            <person name="Dupes A."/>
            <person name="Elong R."/>
            <person name="Falk J."/>
            <person name="Farina A."/>
            <person name="Faro S."/>
            <person name="Ferguson D."/>
            <person name="Fisher S."/>
            <person name="Foley C.D."/>
            <person name="Franke A."/>
            <person name="Friedrich D."/>
            <person name="Gadbois L."/>
            <person name="Gearin G."/>
            <person name="Gearin C.R."/>
            <person name="Giannoukos G."/>
            <person name="Goode T."/>
            <person name="Graham J."/>
            <person name="Grandbois E."/>
            <person name="Grewal S."/>
            <person name="Gyaltsen K."/>
            <person name="Hafez N."/>
            <person name="Hagos B."/>
            <person name="Hall J."/>
            <person name="Henson C."/>
            <person name="Hollinger A."/>
            <person name="Honan T."/>
            <person name="Huard M.D."/>
            <person name="Hughes L."/>
            <person name="Hurhula B."/>
            <person name="Husby M.E."/>
            <person name="Kamat A."/>
            <person name="Kanga B."/>
            <person name="Kashin S."/>
            <person name="Khazanovich D."/>
            <person name="Kisner P."/>
            <person name="Lance K."/>
            <person name="Lara M."/>
            <person name="Lee W."/>
            <person name="Lennon N."/>
            <person name="Letendre F."/>
            <person name="LeVine R."/>
            <person name="Lipovsky A."/>
            <person name="Liu X."/>
            <person name="Liu J."/>
            <person name="Liu S."/>
            <person name="Lokyitsang T."/>
            <person name="Lokyitsang Y."/>
            <person name="Lubonja R."/>
            <person name="Lui A."/>
            <person name="MacDonald P."/>
            <person name="Magnisalis V."/>
            <person name="Maru K."/>
            <person name="Matthews C."/>
            <person name="McCusker W."/>
            <person name="McDonough S."/>
            <person name="Mehta T."/>
            <person name="Meldrim J."/>
            <person name="Meneus L."/>
            <person name="Mihai O."/>
            <person name="Mihalev A."/>
            <person name="Mihova T."/>
            <person name="Mittelman R."/>
            <person name="Mlenga V."/>
            <person name="Montmayeur A."/>
            <person name="Mulrain L."/>
            <person name="Navidi A."/>
            <person name="Naylor J."/>
            <person name="Negash T."/>
            <person name="Nguyen T."/>
            <person name="Nguyen N."/>
            <person name="Nicol R."/>
            <person name="Norbu C."/>
            <person name="Norbu N."/>
            <person name="Novod N."/>
            <person name="O'Neill B."/>
            <person name="Osman S."/>
            <person name="Markiewicz E."/>
            <person name="Oyono O.L."/>
            <person name="Patti C."/>
            <person name="Phunkhang P."/>
            <person name="Pierre F."/>
            <person name="Priest M."/>
            <person name="Raghuraman S."/>
            <person name="Rege F."/>
            <person name="Reyes R."/>
            <person name="Rise C."/>
            <person name="Rogov P."/>
            <person name="Ross K."/>
            <person name="Ryan E."/>
            <person name="Settipalli S."/>
            <person name="Shea T."/>
            <person name="Sherpa N."/>
            <person name="Shi L."/>
            <person name="Shih D."/>
            <person name="Sparrow T."/>
            <person name="Spaulding J."/>
            <person name="Stalker J."/>
            <person name="Stange-Thomann N."/>
            <person name="Stavropoulos S."/>
            <person name="Stone C."/>
            <person name="Strader C."/>
            <person name="Tesfaye S."/>
            <person name="Thomson T."/>
            <person name="Thoulutsang Y."/>
            <person name="Thoulutsang D."/>
            <person name="Topham K."/>
            <person name="Topping I."/>
            <person name="Tsamla T."/>
            <person name="Vassiliev H."/>
            <person name="Vo A."/>
            <person name="Wangchuk T."/>
            <person name="Wangdi T."/>
            <person name="Weiand M."/>
            <person name="Wilkinson J."/>
            <person name="Wilson A."/>
            <person name="Yadav S."/>
            <person name="Young G."/>
            <person name="Yu Q."/>
            <person name="Zembek L."/>
            <person name="Zhong D."/>
            <person name="Zimmer A."/>
            <person name="Zwirko Z."/>
            <person name="Jaffe D.B."/>
            <person name="Alvarez P."/>
            <person name="Brockman W."/>
            <person name="Butler J."/>
            <person name="Chin C."/>
            <person name="Gnerre S."/>
            <person name="Grabherr M."/>
            <person name="Kleber M."/>
            <person name="Mauceli E."/>
            <person name="MacCallum I."/>
        </authorList>
    </citation>
    <scope>NUCLEOTIDE SEQUENCE [LARGE SCALE GENOMIC DNA]</scope>
    <source>
        <strain evidence="3">Tucson 15081-1352.22</strain>
    </source>
</reference>
<name>B4KBX2_DROMO</name>
<dbReference type="PANTHER" id="PTHR11012:SF6">
    <property type="entry name" value="CHK DOMAIN OV1-RELATED"/>
    <property type="match status" value="1"/>
</dbReference>
<dbReference type="GO" id="GO:0016740">
    <property type="term" value="F:transferase activity"/>
    <property type="evidence" value="ECO:0007669"/>
    <property type="project" value="UniProtKB-KW"/>
</dbReference>
<dbReference type="Proteomes" id="UP000009192">
    <property type="component" value="Unassembled WGS sequence"/>
</dbReference>
<dbReference type="InterPro" id="IPR015897">
    <property type="entry name" value="CHK_kinase-like"/>
</dbReference>
<dbReference type="eggNOG" id="ENOG502T82S">
    <property type="taxonomic scope" value="Eukaryota"/>
</dbReference>
<dbReference type="InterPro" id="IPR011009">
    <property type="entry name" value="Kinase-like_dom_sf"/>
</dbReference>
<dbReference type="PANTHER" id="PTHR11012">
    <property type="entry name" value="PROTEIN KINASE-LIKE DOMAIN-CONTAINING"/>
    <property type="match status" value="1"/>
</dbReference>
<accession>B4KBX2</accession>
<dbReference type="InParanoid" id="B4KBX2"/>
<dbReference type="AlphaFoldDB" id="B4KBX2"/>
<evidence type="ECO:0000313" key="2">
    <source>
        <dbReference type="EMBL" id="EDW15824.2"/>
    </source>
</evidence>
<evidence type="ECO:0000313" key="3">
    <source>
        <dbReference type="Proteomes" id="UP000009192"/>
    </source>
</evidence>
<dbReference type="HOGENOM" id="CLU_010718_0_2_1"/>
<dbReference type="Pfam" id="PF02958">
    <property type="entry name" value="EcKL"/>
    <property type="match status" value="2"/>
</dbReference>
<dbReference type="OrthoDB" id="191037at2759"/>
<feature type="domain" description="CHK kinase-like" evidence="1">
    <location>
        <begin position="130"/>
        <end position="322"/>
    </location>
</feature>
<sequence>MTVTAPEWVNQQLFSDLLKQNYADFDTIQKFECTSAISGGENYLTIVLRISIEMRLRDDSSKAESYILKIPLVNDRGDEHDFHELFIAEADMYERLVPELEQLYAKHTELSVRFKPAHLKFENPPNCDYILMEDLRSQGYINLERMIGLGQTEIKAVLKKLAQWHAASAQRVVELGDYEETYQKSYMSEECLKWIEQSNITFNVPFLECMQQYYELEPGQQQLITNYTDRRTDLYLDFGRVNKSELNVLNHGDFWCNNFLFQLNAGEIKDICFVDFQLPKYGTPAHDLFCLLMTTPNIHIKLEKFDDFIEYYHEELIAHLKLFKYAKKMPTLTELHENLRRHSLWAFVCAQRMLPVTLFPPSPDSNVTNFMGDSETALDFKRKMFTNPSFVKQIKLILPWLIQRGYVRISFNLWKEQVQRVRHRTGHVHDICGRVHRAACLDVGLEVEFGARCYKLDTPNEHVLLEDLRARGFQSVIRKAGIDEEHTISVLTKLAQWHAASAVRVDRKGAYPKHISDGMFNDDGKRLISKLTDNMVPYILDTLTTIDGHEVYYDDIKNLAGHITDKILQVGVIDPEELNVLNHSDCWLSNIMFRYDRESGKLLDSYLVDYQICKYGSVAIDLISFLLSSTKLEIKVNKFNYFVKQYYDQLIKHLKLLSYNKKFPSLIDIHKSLFKNGIWGVLSFTGYMAVCDVMAASLLEETESASFDNLFSDSPEADAFRTLLYNGKTYKEHLKIVLPWLHNRGALQKETI</sequence>
<dbReference type="InterPro" id="IPR004119">
    <property type="entry name" value="EcKL"/>
</dbReference>
<keyword evidence="3" id="KW-1185">Reference proteome</keyword>
<feature type="domain" description="CHK kinase-like" evidence="1">
    <location>
        <begin position="463"/>
        <end position="656"/>
    </location>
</feature>
<dbReference type="SUPFAM" id="SSF56112">
    <property type="entry name" value="Protein kinase-like (PK-like)"/>
    <property type="match status" value="2"/>
</dbReference>
<evidence type="ECO:0000259" key="1">
    <source>
        <dbReference type="SMART" id="SM00587"/>
    </source>
</evidence>
<dbReference type="KEGG" id="dmo:Dmoj_GI22564"/>
<organism evidence="2 3">
    <name type="scientific">Drosophila mojavensis</name>
    <name type="common">Fruit fly</name>
    <dbReference type="NCBI Taxonomy" id="7230"/>
    <lineage>
        <taxon>Eukaryota</taxon>
        <taxon>Metazoa</taxon>
        <taxon>Ecdysozoa</taxon>
        <taxon>Arthropoda</taxon>
        <taxon>Hexapoda</taxon>
        <taxon>Insecta</taxon>
        <taxon>Pterygota</taxon>
        <taxon>Neoptera</taxon>
        <taxon>Endopterygota</taxon>
        <taxon>Diptera</taxon>
        <taxon>Brachycera</taxon>
        <taxon>Muscomorpha</taxon>
        <taxon>Ephydroidea</taxon>
        <taxon>Drosophilidae</taxon>
        <taxon>Drosophila</taxon>
    </lineage>
</organism>
<dbReference type="SMART" id="SM00587">
    <property type="entry name" value="CHK"/>
    <property type="match status" value="2"/>
</dbReference>
<gene>
    <name evidence="2" type="primary">Dmoj\GI22564</name>
    <name evidence="2" type="ORF">Dmoj_GI22564</name>
</gene>
<keyword evidence="2" id="KW-0808">Transferase</keyword>
<dbReference type="EMBL" id="CH933806">
    <property type="protein sequence ID" value="EDW15824.2"/>
    <property type="molecule type" value="Genomic_DNA"/>
</dbReference>
<protein>
    <recommendedName>
        <fullName evidence="1">CHK kinase-like domain-containing protein</fullName>
    </recommendedName>
</protein>
<proteinExistence type="predicted"/>